<dbReference type="SUPFAM" id="SSF53335">
    <property type="entry name" value="S-adenosyl-L-methionine-dependent methyltransferases"/>
    <property type="match status" value="1"/>
</dbReference>
<dbReference type="STRING" id="1692.BMAGN_0971"/>
<organism evidence="4 5">
    <name type="scientific">Bifidobacterium magnum</name>
    <dbReference type="NCBI Taxonomy" id="1692"/>
    <lineage>
        <taxon>Bacteria</taxon>
        <taxon>Bacillati</taxon>
        <taxon>Actinomycetota</taxon>
        <taxon>Actinomycetes</taxon>
        <taxon>Bifidobacteriales</taxon>
        <taxon>Bifidobacteriaceae</taxon>
        <taxon>Bifidobacterium</taxon>
    </lineage>
</organism>
<dbReference type="Proteomes" id="UP000029052">
    <property type="component" value="Unassembled WGS sequence"/>
</dbReference>
<dbReference type="RefSeq" id="WP_022859580.1">
    <property type="nucleotide sequence ID" value="NZ_JGZB01000002.1"/>
</dbReference>
<keyword evidence="1 4" id="KW-0489">Methyltransferase</keyword>
<name>A0A087BDV6_9BIFI</name>
<dbReference type="Pfam" id="PF05175">
    <property type="entry name" value="MTS"/>
    <property type="match status" value="1"/>
</dbReference>
<dbReference type="AlphaFoldDB" id="A0A087BDV6"/>
<dbReference type="InterPro" id="IPR007848">
    <property type="entry name" value="Small_mtfrase_dom"/>
</dbReference>
<evidence type="ECO:0000256" key="2">
    <source>
        <dbReference type="ARBA" id="ARBA00022679"/>
    </source>
</evidence>
<dbReference type="EMBL" id="JGZB01000002">
    <property type="protein sequence ID" value="KFI69206.1"/>
    <property type="molecule type" value="Genomic_DNA"/>
</dbReference>
<dbReference type="PANTHER" id="PTHR47816:SF4">
    <property type="entry name" value="RIBOSOMAL RNA SMALL SUBUNIT METHYLTRANSFERASE C"/>
    <property type="match status" value="1"/>
</dbReference>
<feature type="domain" description="Methyltransferase small" evidence="3">
    <location>
        <begin position="32"/>
        <end position="199"/>
    </location>
</feature>
<keyword evidence="2 4" id="KW-0808">Transferase</keyword>
<gene>
    <name evidence="4" type="ORF">BMAGN_0971</name>
</gene>
<evidence type="ECO:0000256" key="1">
    <source>
        <dbReference type="ARBA" id="ARBA00022603"/>
    </source>
</evidence>
<protein>
    <submittedName>
        <fullName evidence="4">16S RNA methylase</fullName>
        <ecNumber evidence="4">2.1.1.172</ecNumber>
    </submittedName>
</protein>
<dbReference type="Gene3D" id="3.40.50.150">
    <property type="entry name" value="Vaccinia Virus protein VP39"/>
    <property type="match status" value="1"/>
</dbReference>
<keyword evidence="5" id="KW-1185">Reference proteome</keyword>
<proteinExistence type="predicted"/>
<dbReference type="eggNOG" id="COG2813">
    <property type="taxonomic scope" value="Bacteria"/>
</dbReference>
<evidence type="ECO:0000313" key="5">
    <source>
        <dbReference type="Proteomes" id="UP000029052"/>
    </source>
</evidence>
<dbReference type="EC" id="2.1.1.172" evidence="4"/>
<reference evidence="4 5" key="1">
    <citation type="submission" date="2014-03" db="EMBL/GenBank/DDBJ databases">
        <title>Genomics of Bifidobacteria.</title>
        <authorList>
            <person name="Ventura M."/>
            <person name="Milani C."/>
            <person name="Lugli G.A."/>
        </authorList>
    </citation>
    <scope>NUCLEOTIDE SEQUENCE [LARGE SCALE GENOMIC DNA]</scope>
    <source>
        <strain evidence="4 5">LMG 11591</strain>
    </source>
</reference>
<evidence type="ECO:0000313" key="4">
    <source>
        <dbReference type="EMBL" id="KFI69206.1"/>
    </source>
</evidence>
<accession>A0A087BDV6</accession>
<dbReference type="CDD" id="cd02440">
    <property type="entry name" value="AdoMet_MTases"/>
    <property type="match status" value="1"/>
</dbReference>
<dbReference type="InterPro" id="IPR029063">
    <property type="entry name" value="SAM-dependent_MTases_sf"/>
</dbReference>
<dbReference type="InterPro" id="IPR046977">
    <property type="entry name" value="RsmC/RlmG"/>
</dbReference>
<comment type="caution">
    <text evidence="4">The sequence shown here is derived from an EMBL/GenBank/DDBJ whole genome shotgun (WGS) entry which is preliminary data.</text>
</comment>
<evidence type="ECO:0000259" key="3">
    <source>
        <dbReference type="Pfam" id="PF05175"/>
    </source>
</evidence>
<sequence length="205" mass="22439">MGSNTTEQYFSATPASQDVRREFQFTIRDWPMTVTTSNGVFSSSKLDLGTQVLLKHAPAAPEDGNLLDLGCGWGPISLALAKESPDAQVWSVDVNERALELTALNAKANGCGNIRAVTADQVPEDVQFDAIWSNPPIRVGKEVLHELLMTWLPRLKPQGRAYLVVQKNLGSDSLMKWLAQQLGDAYAVSKYASSKGYRVIEVCKA</sequence>
<dbReference type="GO" id="GO:0052914">
    <property type="term" value="F:16S rRNA (guanine(1207)-N(2))-methyltransferase activity"/>
    <property type="evidence" value="ECO:0007669"/>
    <property type="project" value="UniProtKB-EC"/>
</dbReference>
<dbReference type="PANTHER" id="PTHR47816">
    <property type="entry name" value="RIBOSOMAL RNA SMALL SUBUNIT METHYLTRANSFERASE C"/>
    <property type="match status" value="1"/>
</dbReference>